<evidence type="ECO:0000256" key="2">
    <source>
        <dbReference type="ARBA" id="ARBA00022723"/>
    </source>
</evidence>
<keyword evidence="5" id="KW-1133">Transmembrane helix</keyword>
<dbReference type="GO" id="GO:0008270">
    <property type="term" value="F:zinc ion binding"/>
    <property type="evidence" value="ECO:0007669"/>
    <property type="project" value="InterPro"/>
</dbReference>
<dbReference type="GO" id="GO:0006508">
    <property type="term" value="P:proteolysis"/>
    <property type="evidence" value="ECO:0007669"/>
    <property type="project" value="UniProtKB-KW"/>
</dbReference>
<dbReference type="RefSeq" id="WP_080553236.1">
    <property type="nucleotide sequence ID" value="NZ_QNHK01000033.1"/>
</dbReference>
<evidence type="ECO:0000259" key="7">
    <source>
        <dbReference type="Pfam" id="PF00413"/>
    </source>
</evidence>
<dbReference type="EMBL" id="NDXJ01000016">
    <property type="protein sequence ID" value="OSP88733.1"/>
    <property type="molecule type" value="Genomic_DNA"/>
</dbReference>
<dbReference type="InterPro" id="IPR024079">
    <property type="entry name" value="MetalloPept_cat_dom_sf"/>
</dbReference>
<feature type="domain" description="Peptidase M10 metallopeptidase" evidence="7">
    <location>
        <begin position="49"/>
        <end position="179"/>
    </location>
</feature>
<keyword evidence="2" id="KW-0479">Metal-binding</keyword>
<comment type="caution">
    <text evidence="8">The sequence shown here is derived from an EMBL/GenBank/DDBJ whole genome shotgun (WGS) entry which is preliminary data.</text>
</comment>
<organism evidence="8 9">
    <name type="scientific">Weissella cibaria</name>
    <dbReference type="NCBI Taxonomy" id="137591"/>
    <lineage>
        <taxon>Bacteria</taxon>
        <taxon>Bacillati</taxon>
        <taxon>Bacillota</taxon>
        <taxon>Bacilli</taxon>
        <taxon>Lactobacillales</taxon>
        <taxon>Lactobacillaceae</taxon>
        <taxon>Weissella</taxon>
    </lineage>
</organism>
<evidence type="ECO:0000313" key="9">
    <source>
        <dbReference type="Proteomes" id="UP000193588"/>
    </source>
</evidence>
<dbReference type="AlphaFoldDB" id="A0A1X4JJ73"/>
<dbReference type="GO" id="GO:0004222">
    <property type="term" value="F:metalloendopeptidase activity"/>
    <property type="evidence" value="ECO:0007669"/>
    <property type="project" value="InterPro"/>
</dbReference>
<reference evidence="8 9" key="1">
    <citation type="submission" date="2017-04" db="EMBL/GenBank/DDBJ databases">
        <title>The genome sequence of Weissella cibaria isolated from wild Drosophila.</title>
        <authorList>
            <person name="Ricks N.J."/>
            <person name="Carroll C."/>
            <person name="Walters A."/>
            <person name="Newell P.D."/>
            <person name="Chaston J.M."/>
        </authorList>
    </citation>
    <scope>NUCLEOTIDE SEQUENCE [LARGE SCALE GENOMIC DNA]</scope>
    <source>
        <strain evidence="8 9">DmW_103</strain>
    </source>
</reference>
<dbReference type="SUPFAM" id="SSF55486">
    <property type="entry name" value="Metalloproteases ('zincins'), catalytic domain"/>
    <property type="match status" value="1"/>
</dbReference>
<evidence type="ECO:0000256" key="1">
    <source>
        <dbReference type="ARBA" id="ARBA00022670"/>
    </source>
</evidence>
<proteinExistence type="predicted"/>
<feature type="chain" id="PRO_5012259364" description="Peptidase M10 metallopeptidase domain-containing protein" evidence="6">
    <location>
        <begin position="34"/>
        <end position="261"/>
    </location>
</feature>
<dbReference type="GO" id="GO:0031012">
    <property type="term" value="C:extracellular matrix"/>
    <property type="evidence" value="ECO:0007669"/>
    <property type="project" value="InterPro"/>
</dbReference>
<dbReference type="Pfam" id="PF00413">
    <property type="entry name" value="Peptidase_M10"/>
    <property type="match status" value="1"/>
</dbReference>
<keyword evidence="4" id="KW-0862">Zinc</keyword>
<evidence type="ECO:0000256" key="4">
    <source>
        <dbReference type="ARBA" id="ARBA00022833"/>
    </source>
</evidence>
<feature type="signal peptide" evidence="6">
    <location>
        <begin position="1"/>
        <end position="33"/>
    </location>
</feature>
<keyword evidence="6" id="KW-0732">Signal</keyword>
<dbReference type="Proteomes" id="UP000193588">
    <property type="component" value="Unassembled WGS sequence"/>
</dbReference>
<evidence type="ECO:0000256" key="5">
    <source>
        <dbReference type="SAM" id="Phobius"/>
    </source>
</evidence>
<keyword evidence="3" id="KW-0378">Hydrolase</keyword>
<name>A0A1X4JJ73_9LACO</name>
<keyword evidence="1" id="KW-0645">Protease</keyword>
<keyword evidence="5" id="KW-0812">Transmembrane</keyword>
<feature type="transmembrane region" description="Helical" evidence="5">
    <location>
        <begin position="228"/>
        <end position="250"/>
    </location>
</feature>
<evidence type="ECO:0000313" key="8">
    <source>
        <dbReference type="EMBL" id="OSP88733.1"/>
    </source>
</evidence>
<sequence length="261" mass="28344">MRLNTMRVTQHVLFRIVISLLGVLLVAGHTAHADTVNQARYRVNVLAGTANQRKAVVAAETMWTTALHEPSLFQAADAQSDATTITIEFNDTKEIAGHAKGNQVAADVLGETSDVAGTKKIVIFTKGIFTNFKLTSYQTAADYTASVIAHEMGHAMGLRHTLNNKNDLMYPVNTGPNQAITHLDATKLPWQVSTAALSDLDKNTSMANSQFVTTRMSMFSARVAHLPMLFWGMVAALAVASLAIIIRLVAWRRKVLAGLQS</sequence>
<protein>
    <recommendedName>
        <fullName evidence="7">Peptidase M10 metallopeptidase domain-containing protein</fullName>
    </recommendedName>
</protein>
<dbReference type="Gene3D" id="3.40.390.10">
    <property type="entry name" value="Collagenase (Catalytic Domain)"/>
    <property type="match status" value="1"/>
</dbReference>
<gene>
    <name evidence="8" type="ORF">B9D04_10330</name>
</gene>
<keyword evidence="5" id="KW-0472">Membrane</keyword>
<accession>A0A1X4JJ73</accession>
<dbReference type="InterPro" id="IPR001818">
    <property type="entry name" value="Pept_M10_metallopeptidase"/>
</dbReference>
<evidence type="ECO:0000256" key="6">
    <source>
        <dbReference type="SAM" id="SignalP"/>
    </source>
</evidence>
<evidence type="ECO:0000256" key="3">
    <source>
        <dbReference type="ARBA" id="ARBA00022801"/>
    </source>
</evidence>